<reference evidence="2 3" key="1">
    <citation type="submission" date="2018-08" db="EMBL/GenBank/DDBJ databases">
        <title>A genome reference for cultivated species of the human gut microbiota.</title>
        <authorList>
            <person name="Zou Y."/>
            <person name="Xue W."/>
            <person name="Luo G."/>
        </authorList>
    </citation>
    <scope>NUCLEOTIDE SEQUENCE [LARGE SCALE GENOMIC DNA]</scope>
    <source>
        <strain evidence="2 3">AF19-4AC</strain>
    </source>
</reference>
<evidence type="ECO:0000313" key="2">
    <source>
        <dbReference type="EMBL" id="RGT07179.1"/>
    </source>
</evidence>
<evidence type="ECO:0000313" key="3">
    <source>
        <dbReference type="Proteomes" id="UP000283630"/>
    </source>
</evidence>
<sequence length="258" mass="29394">MKMYIASELLKEKREKHIYLGAISILMCLILTLSNFYKLTQRASVLDLYCDNMEFIFFITLLFTVLYTIVIFADEHRYGTIYQLEIIPVSSRKFVLAKLVVIAFFSTITMVLPSLVYAIIIGIRGYDFSFYTIAVLLLINIIDALLLTAVMLPIVFIVTLCKGNYIPSLLLSFAYMILCFFIPSFPISQSLAQKLLAYAHPLGGYALIHNWLIYKLVPYETSMILEPKENGILALGGMILWGMLCLSFSIIIMKRKGK</sequence>
<dbReference type="Proteomes" id="UP000283630">
    <property type="component" value="Unassembled WGS sequence"/>
</dbReference>
<gene>
    <name evidence="2" type="ORF">DWX53_13235</name>
</gene>
<keyword evidence="1" id="KW-0812">Transmembrane</keyword>
<feature type="transmembrane region" description="Helical" evidence="1">
    <location>
        <begin position="18"/>
        <end position="35"/>
    </location>
</feature>
<feature type="transmembrane region" description="Helical" evidence="1">
    <location>
        <begin position="129"/>
        <end position="158"/>
    </location>
</feature>
<dbReference type="EMBL" id="QRWH01000016">
    <property type="protein sequence ID" value="RGT07179.1"/>
    <property type="molecule type" value="Genomic_DNA"/>
</dbReference>
<proteinExistence type="predicted"/>
<feature type="transmembrane region" description="Helical" evidence="1">
    <location>
        <begin position="55"/>
        <end position="73"/>
    </location>
</feature>
<comment type="caution">
    <text evidence="2">The sequence shown here is derived from an EMBL/GenBank/DDBJ whole genome shotgun (WGS) entry which is preliminary data.</text>
</comment>
<feature type="transmembrane region" description="Helical" evidence="1">
    <location>
        <begin position="165"/>
        <end position="185"/>
    </location>
</feature>
<dbReference type="AlphaFoldDB" id="A0A412MCF6"/>
<organism evidence="2 3">
    <name type="scientific">Dorea formicigenerans</name>
    <dbReference type="NCBI Taxonomy" id="39486"/>
    <lineage>
        <taxon>Bacteria</taxon>
        <taxon>Bacillati</taxon>
        <taxon>Bacillota</taxon>
        <taxon>Clostridia</taxon>
        <taxon>Lachnospirales</taxon>
        <taxon>Lachnospiraceae</taxon>
        <taxon>Dorea</taxon>
    </lineage>
</organism>
<feature type="transmembrane region" description="Helical" evidence="1">
    <location>
        <begin position="94"/>
        <end position="123"/>
    </location>
</feature>
<protein>
    <submittedName>
        <fullName evidence="2">ABC transporter permease</fullName>
    </submittedName>
</protein>
<keyword evidence="1" id="KW-0472">Membrane</keyword>
<name>A0A412MCF6_9FIRM</name>
<dbReference type="GeneID" id="42786481"/>
<evidence type="ECO:0000256" key="1">
    <source>
        <dbReference type="SAM" id="Phobius"/>
    </source>
</evidence>
<feature type="transmembrane region" description="Helical" evidence="1">
    <location>
        <begin position="232"/>
        <end position="253"/>
    </location>
</feature>
<keyword evidence="1" id="KW-1133">Transmembrane helix</keyword>
<dbReference type="RefSeq" id="WP_021739052.1">
    <property type="nucleotide sequence ID" value="NZ_QRWH01000016.1"/>
</dbReference>
<accession>A0A412MCF6</accession>
<dbReference type="Pfam" id="PF12730">
    <property type="entry name" value="ABC2_membrane_4"/>
    <property type="match status" value="1"/>
</dbReference>